<dbReference type="InterPro" id="IPR004182">
    <property type="entry name" value="GRAM"/>
</dbReference>
<dbReference type="EMBL" id="JAGXEW010000002">
    <property type="protein sequence ID" value="KAK1174487.1"/>
    <property type="molecule type" value="Genomic_DNA"/>
</dbReference>
<feature type="compositionally biased region" description="Polar residues" evidence="1">
    <location>
        <begin position="272"/>
        <end position="281"/>
    </location>
</feature>
<evidence type="ECO:0000313" key="5">
    <source>
        <dbReference type="Proteomes" id="UP001230051"/>
    </source>
</evidence>
<accession>A0AAD8GHP4</accession>
<feature type="region of interest" description="Disordered" evidence="1">
    <location>
        <begin position="265"/>
        <end position="284"/>
    </location>
</feature>
<keyword evidence="5" id="KW-1185">Reference proteome</keyword>
<dbReference type="Pfam" id="PF02893">
    <property type="entry name" value="GRAM"/>
    <property type="match status" value="1"/>
</dbReference>
<keyword evidence="2" id="KW-1133">Transmembrane helix</keyword>
<evidence type="ECO:0000256" key="1">
    <source>
        <dbReference type="SAM" id="MobiDB-lite"/>
    </source>
</evidence>
<reference evidence="4" key="1">
    <citation type="submission" date="2022-02" db="EMBL/GenBank/DDBJ databases">
        <title>Atlantic sturgeon de novo genome assembly.</title>
        <authorList>
            <person name="Stock M."/>
            <person name="Klopp C."/>
            <person name="Guiguen Y."/>
            <person name="Cabau C."/>
            <person name="Parinello H."/>
            <person name="Santidrian Yebra-Pimentel E."/>
            <person name="Kuhl H."/>
            <person name="Dirks R.P."/>
            <person name="Guessner J."/>
            <person name="Wuertz S."/>
            <person name="Du K."/>
            <person name="Schartl M."/>
        </authorList>
    </citation>
    <scope>NUCLEOTIDE SEQUENCE</scope>
    <source>
        <strain evidence="4">STURGEONOMICS-FGT-2020</strain>
        <tissue evidence="4">Whole blood</tissue>
    </source>
</reference>
<dbReference type="FunFam" id="2.30.29.30:FF:000086">
    <property type="entry name" value="GRAM domain-containing protein 2B isoform 2"/>
    <property type="match status" value="1"/>
</dbReference>
<dbReference type="Proteomes" id="UP001230051">
    <property type="component" value="Unassembled WGS sequence"/>
</dbReference>
<keyword evidence="2" id="KW-0812">Transmembrane</keyword>
<evidence type="ECO:0000313" key="4">
    <source>
        <dbReference type="EMBL" id="KAK1174487.1"/>
    </source>
</evidence>
<feature type="transmembrane region" description="Helical" evidence="2">
    <location>
        <begin position="350"/>
        <end position="369"/>
    </location>
</feature>
<dbReference type="InterPro" id="IPR011993">
    <property type="entry name" value="PH-like_dom_sf"/>
</dbReference>
<gene>
    <name evidence="4" type="primary">GRAMD2B</name>
    <name evidence="4" type="ORF">AOXY_G1987</name>
</gene>
<proteinExistence type="predicted"/>
<dbReference type="PANTHER" id="PTHR46645:SF2">
    <property type="entry name" value="GRAM DOMAIN-CONTAINING PROTEIN 2B"/>
    <property type="match status" value="1"/>
</dbReference>
<name>A0AAD8GHP4_ACIOX</name>
<dbReference type="CDD" id="cd13220">
    <property type="entry name" value="PH-GRAM_GRAMDC"/>
    <property type="match status" value="1"/>
</dbReference>
<dbReference type="GO" id="GO:0005881">
    <property type="term" value="C:cytoplasmic microtubule"/>
    <property type="evidence" value="ECO:0007669"/>
    <property type="project" value="TreeGrafter"/>
</dbReference>
<dbReference type="PANTHER" id="PTHR46645">
    <property type="entry name" value="GRAM DOMAIN-CONTAINING PROTEIN 2B-RELATED"/>
    <property type="match status" value="1"/>
</dbReference>
<evidence type="ECO:0000256" key="2">
    <source>
        <dbReference type="SAM" id="Phobius"/>
    </source>
</evidence>
<dbReference type="InterPro" id="IPR052633">
    <property type="entry name" value="GRAM_domain_protein_2B"/>
</dbReference>
<dbReference type="AlphaFoldDB" id="A0AAD8GHP4"/>
<comment type="caution">
    <text evidence="4">The sequence shown here is derived from an EMBL/GenBank/DDBJ whole genome shotgun (WGS) entry which is preliminary data.</text>
</comment>
<keyword evidence="2" id="KW-0472">Membrane</keyword>
<sequence>MVLVTEEQENYEGQLCTPVDEIKPLRSSSKKEPRGVTFHSETENGGEEKQKKAGKLFNEQLQPLNIDAELFQTRKKSPLVRSKTFDTNVSQISSECETKLERKKSSTSQFTKTNAQFHKLFKEVCKDEPLKQSYTCALQKDILYQGKLFVSENWICFHSKVFGKDTRIVIPVSSVTLIKKTKTAILVPNALVIATPNDRHVFGSLLSRDATYKVLKSICVHLEDKSTGSSPVISAESSFRAERPTSLPLDFATDFSDLDGAVRKRRQEMEETTSSGSQTPEYESIPEFPGVPPTFLNVVKNGDLPVHADIHMQQNPERNMSVHRKAGSSRPVGVVHKVKSLRPISLNSLLLVYLVLVCVLVLSSCYMGFKIMALEQRLTSLGSLTEYRENELFVQRRSESNVNAEMIHGELTSNLAKLEQIKKNLQRLLDETE</sequence>
<dbReference type="SMART" id="SM00568">
    <property type="entry name" value="GRAM"/>
    <property type="match status" value="1"/>
</dbReference>
<feature type="region of interest" description="Disordered" evidence="1">
    <location>
        <begin position="22"/>
        <end position="52"/>
    </location>
</feature>
<protein>
    <submittedName>
        <fullName evidence="4">GRAM domain-containing protein 2B-like isoform X2</fullName>
    </submittedName>
</protein>
<feature type="compositionally biased region" description="Basic and acidic residues" evidence="1">
    <location>
        <begin position="22"/>
        <end position="51"/>
    </location>
</feature>
<organism evidence="4 5">
    <name type="scientific">Acipenser oxyrinchus oxyrinchus</name>
    <dbReference type="NCBI Taxonomy" id="40147"/>
    <lineage>
        <taxon>Eukaryota</taxon>
        <taxon>Metazoa</taxon>
        <taxon>Chordata</taxon>
        <taxon>Craniata</taxon>
        <taxon>Vertebrata</taxon>
        <taxon>Euteleostomi</taxon>
        <taxon>Actinopterygii</taxon>
        <taxon>Chondrostei</taxon>
        <taxon>Acipenseriformes</taxon>
        <taxon>Acipenseridae</taxon>
        <taxon>Acipenser</taxon>
    </lineage>
</organism>
<feature type="domain" description="GRAM" evidence="3">
    <location>
        <begin position="115"/>
        <end position="182"/>
    </location>
</feature>
<dbReference type="Gene3D" id="2.30.29.30">
    <property type="entry name" value="Pleckstrin-homology domain (PH domain)/Phosphotyrosine-binding domain (PTB)"/>
    <property type="match status" value="1"/>
</dbReference>
<evidence type="ECO:0000259" key="3">
    <source>
        <dbReference type="SMART" id="SM00568"/>
    </source>
</evidence>